<accession>A0AAV4LDQ1</accession>
<dbReference type="Proteomes" id="UP001057291">
    <property type="component" value="Unassembled WGS sequence"/>
</dbReference>
<dbReference type="EMBL" id="BOQE01000001">
    <property type="protein sequence ID" value="GIM45955.1"/>
    <property type="molecule type" value="Genomic_DNA"/>
</dbReference>
<protein>
    <submittedName>
        <fullName evidence="1">Uncharacterized protein</fullName>
    </submittedName>
</protein>
<evidence type="ECO:0000313" key="1">
    <source>
        <dbReference type="EMBL" id="GIM45955.1"/>
    </source>
</evidence>
<dbReference type="RefSeq" id="WP_282199113.1">
    <property type="nucleotide sequence ID" value="NZ_BOQE01000001.1"/>
</dbReference>
<reference evidence="1" key="1">
    <citation type="journal article" date="2023" name="Int. J. Syst. Evol. Microbiol.">
        <title>Collibacillus ludicampi gen. nov., sp. nov., a new soil bacterium of the family Alicyclobacillaceae.</title>
        <authorList>
            <person name="Jojima T."/>
            <person name="Ioku Y."/>
            <person name="Fukuta Y."/>
            <person name="Shirasaka N."/>
            <person name="Matsumura Y."/>
            <person name="Mori M."/>
        </authorList>
    </citation>
    <scope>NUCLEOTIDE SEQUENCE</scope>
    <source>
        <strain evidence="1">TP075</strain>
    </source>
</reference>
<gene>
    <name evidence="1" type="ORF">DNHGIG_15040</name>
</gene>
<sequence length="199" mass="21174">MVYVDNFNPNVPGMTEGRTFADKQIHVHPSRHTIPITIAPNTGDLDKGTILGVSTADGLYRPVIRTTVKATQPGNPQVINVSPDTGIKFSVGQTVSVMRSDGSGVQQLGTIQAINGDAITVQTSLQAALNDGDYLYVADGSQKALVVLVYPVMDSTQPKIAQADLGGVYWKDQLVGLDPIAIRDLGAREIPDNILVIPV</sequence>
<comment type="caution">
    <text evidence="1">The sequence shown here is derived from an EMBL/GenBank/DDBJ whole genome shotgun (WGS) entry which is preliminary data.</text>
</comment>
<proteinExistence type="predicted"/>
<evidence type="ECO:0000313" key="2">
    <source>
        <dbReference type="Proteomes" id="UP001057291"/>
    </source>
</evidence>
<organism evidence="1 2">
    <name type="scientific">Collibacillus ludicampi</name>
    <dbReference type="NCBI Taxonomy" id="2771369"/>
    <lineage>
        <taxon>Bacteria</taxon>
        <taxon>Bacillati</taxon>
        <taxon>Bacillota</taxon>
        <taxon>Bacilli</taxon>
        <taxon>Bacillales</taxon>
        <taxon>Alicyclobacillaceae</taxon>
        <taxon>Collibacillus</taxon>
    </lineage>
</organism>
<keyword evidence="2" id="KW-1185">Reference proteome</keyword>
<dbReference type="AlphaFoldDB" id="A0AAV4LDQ1"/>
<name>A0AAV4LDQ1_9BACL</name>